<dbReference type="GO" id="GO:0030288">
    <property type="term" value="C:outer membrane-bounded periplasmic space"/>
    <property type="evidence" value="ECO:0007669"/>
    <property type="project" value="InterPro"/>
</dbReference>
<proteinExistence type="predicted"/>
<dbReference type="EMBL" id="JAESVA010000003">
    <property type="protein sequence ID" value="MCB8880386.1"/>
    <property type="molecule type" value="Genomic_DNA"/>
</dbReference>
<dbReference type="GO" id="GO:0003993">
    <property type="term" value="F:acid phosphatase activity"/>
    <property type="evidence" value="ECO:0007669"/>
    <property type="project" value="InterPro"/>
</dbReference>
<gene>
    <name evidence="3" type="ORF">ACELLULO517_09095</name>
</gene>
<feature type="domain" description="Phosphatidic acid phosphatase type 2/haloperoxidase" evidence="2">
    <location>
        <begin position="192"/>
        <end position="292"/>
    </location>
</feature>
<keyword evidence="1" id="KW-0732">Signal</keyword>
<evidence type="ECO:0000259" key="2">
    <source>
        <dbReference type="Pfam" id="PF01569"/>
    </source>
</evidence>
<dbReference type="InterPro" id="IPR000326">
    <property type="entry name" value="PAP2/HPO"/>
</dbReference>
<feature type="chain" id="PRO_5037927536" evidence="1">
    <location>
        <begin position="23"/>
        <end position="456"/>
    </location>
</feature>
<organism evidence="3 4">
    <name type="scientific">Acidisoma cellulosilyticum</name>
    <dbReference type="NCBI Taxonomy" id="2802395"/>
    <lineage>
        <taxon>Bacteria</taxon>
        <taxon>Pseudomonadati</taxon>
        <taxon>Pseudomonadota</taxon>
        <taxon>Alphaproteobacteria</taxon>
        <taxon>Acetobacterales</taxon>
        <taxon>Acidocellaceae</taxon>
        <taxon>Acidisoma</taxon>
    </lineage>
</organism>
<evidence type="ECO:0000313" key="4">
    <source>
        <dbReference type="Proteomes" id="UP000721844"/>
    </source>
</evidence>
<reference evidence="3 4" key="1">
    <citation type="journal article" date="2021" name="Microorganisms">
        <title>Acidisoma silvae sp. nov. and Acidisomacellulosilytica sp. nov., Two Acidophilic Bacteria Isolated from Decaying Wood, Hydrolyzing Cellulose and Producing Poly-3-hydroxybutyrate.</title>
        <authorList>
            <person name="Mieszkin S."/>
            <person name="Pouder E."/>
            <person name="Uroz S."/>
            <person name="Simon-Colin C."/>
            <person name="Alain K."/>
        </authorList>
    </citation>
    <scope>NUCLEOTIDE SEQUENCE [LARGE SCALE GENOMIC DNA]</scope>
    <source>
        <strain evidence="3 4">HW T5.17</strain>
    </source>
</reference>
<dbReference type="Pfam" id="PF01569">
    <property type="entry name" value="PAP2"/>
    <property type="match status" value="1"/>
</dbReference>
<dbReference type="SUPFAM" id="SSF48317">
    <property type="entry name" value="Acid phosphatase/Vanadium-dependent haloperoxidase"/>
    <property type="match status" value="1"/>
</dbReference>
<dbReference type="PRINTS" id="PR00483">
    <property type="entry name" value="BACPHPHTASE"/>
</dbReference>
<name>A0A963Z0D3_9PROT</name>
<feature type="signal peptide" evidence="1">
    <location>
        <begin position="1"/>
        <end position="22"/>
    </location>
</feature>
<protein>
    <submittedName>
        <fullName evidence="3">Phosphatase PAP2 family protein</fullName>
    </submittedName>
</protein>
<dbReference type="RefSeq" id="WP_227307032.1">
    <property type="nucleotide sequence ID" value="NZ_JAESVA010000003.1"/>
</dbReference>
<dbReference type="Gene3D" id="1.20.144.10">
    <property type="entry name" value="Phosphatidic acid phosphatase type 2/haloperoxidase"/>
    <property type="match status" value="1"/>
</dbReference>
<dbReference type="Proteomes" id="UP000721844">
    <property type="component" value="Unassembled WGS sequence"/>
</dbReference>
<sequence>MKRRMLLGAVAFGLLAPLTAEAQTANNLAVLKGLAPVSALMDKPAGQAALASDYTVTAGIQHGVIRQPTLLPFEAQEQQALRDVFITEGNLAELSDGLGTTLGSAYLARAHYLDRKTFTSLSPAVAELIAYSISLTASDAGSGKFFFANGTTDGKTAVSADAEAIFKDIDGQVDIFGKAYNLPAGSPNGDKYGDSRPFQTIKFIRPIVGPDYFNAPADNTVYNFGPMMNLINSPSFPSGHTTYGYTGAILLAELVPERFQQMIARGAEYGNDRIIVGAHYAMDVLGGRTLATYDMAHLLANDAGYLGQTVKHAAPVTDYQAAVKAARADMVKALEAGCGNTMAVCADADTGRFSDAGNNAAFYASTQTYGLPGVFPKNADKIEDVAKLAPEAGYLLTTAFPSLSLQEADQILTLTEGPGGGFLDNGSAFGVYSRLNLYAAGGEAAALAATKATATH</sequence>
<comment type="caution">
    <text evidence="3">The sequence shown here is derived from an EMBL/GenBank/DDBJ whole genome shotgun (WGS) entry which is preliminary data.</text>
</comment>
<evidence type="ECO:0000313" key="3">
    <source>
        <dbReference type="EMBL" id="MCB8880386.1"/>
    </source>
</evidence>
<evidence type="ECO:0000256" key="1">
    <source>
        <dbReference type="SAM" id="SignalP"/>
    </source>
</evidence>
<dbReference type="AlphaFoldDB" id="A0A963Z0D3"/>
<dbReference type="InterPro" id="IPR036938">
    <property type="entry name" value="PAP2/HPO_sf"/>
</dbReference>
<keyword evidence="4" id="KW-1185">Reference proteome</keyword>
<accession>A0A963Z0D3</accession>
<dbReference type="InterPro" id="IPR001011">
    <property type="entry name" value="Acid_Pase_classA_bac"/>
</dbReference>